<feature type="domain" description="C3H1-type" evidence="4">
    <location>
        <begin position="414"/>
        <end position="442"/>
    </location>
</feature>
<dbReference type="GO" id="GO:0003677">
    <property type="term" value="F:DNA binding"/>
    <property type="evidence" value="ECO:0007669"/>
    <property type="project" value="UniProtKB-KW"/>
</dbReference>
<keyword evidence="1" id="KW-0238">DNA-binding</keyword>
<dbReference type="GO" id="GO:0008270">
    <property type="term" value="F:zinc ion binding"/>
    <property type="evidence" value="ECO:0007669"/>
    <property type="project" value="UniProtKB-KW"/>
</dbReference>
<sequence>MKRTKKSRVSWPSENKLCQVKMFLKEDCPAKVGPSSPMASNLPPGFEATDYATRLHIPRTQWKRPPKFILNDAWLVASGEESTEIRSENLRISKVLEAFYPHRSVIPTRPWVSLAVEEEHYDDLKTPLIPLTSIDDEPEPLPAVESSHNSISPAAFSGLGPDSCLAASAVLSALMKTNEQGSRVDADLLVKLLSDPEIVKSLLNGTTGQPLQTANYTLNPNVAEPRLAPPQHVTSSAMDINPPLKPRTQPGNAVPHIVPLSVQTSATHPPFPKPIQPVSSALSMDLNHQNPPPVCHTYPLSSGPKPLPRIEDSYAAPPLKPSPVVDVVVSEQKTQSLNVFPLSTWNMNRVPDSARTETQTRNGNINRDDQACAKPVKNLDYYKSLIREHGVVPQATKETNKYKGKVEENKVVKAKFQIACKYFGRGRGCKMGERCLYLHDSSKRVSTDLPSNFPRAKRPKYLPISNPK</sequence>
<dbReference type="PANTHER" id="PTHR33400">
    <property type="entry name" value="ZINC FINGER CCCH DOMAIN-CONTAINING PROTEIN 6-RELATED"/>
    <property type="match status" value="1"/>
</dbReference>
<keyword evidence="2" id="KW-0862">Zinc</keyword>
<keyword evidence="6" id="KW-1185">Reference proteome</keyword>
<keyword evidence="2" id="KW-0479">Metal-binding</keyword>
<name>A0ABD1BJA0_CARAN</name>
<evidence type="ECO:0000313" key="6">
    <source>
        <dbReference type="Proteomes" id="UP001558713"/>
    </source>
</evidence>
<evidence type="ECO:0000313" key="5">
    <source>
        <dbReference type="EMBL" id="KAL1217051.1"/>
    </source>
</evidence>
<dbReference type="PROSITE" id="PS50103">
    <property type="entry name" value="ZF_C3H1"/>
    <property type="match status" value="1"/>
</dbReference>
<dbReference type="InterPro" id="IPR000571">
    <property type="entry name" value="Znf_CCCH"/>
</dbReference>
<protein>
    <submittedName>
        <fullName evidence="5">Zinc finger CCCH domain-containing protein 68</fullName>
    </submittedName>
</protein>
<evidence type="ECO:0000259" key="4">
    <source>
        <dbReference type="PROSITE" id="PS50103"/>
    </source>
</evidence>
<evidence type="ECO:0000256" key="1">
    <source>
        <dbReference type="ARBA" id="ARBA00023125"/>
    </source>
</evidence>
<proteinExistence type="predicted"/>
<feature type="zinc finger region" description="C3H1-type" evidence="2">
    <location>
        <begin position="414"/>
        <end position="442"/>
    </location>
</feature>
<dbReference type="EMBL" id="JBANAX010000253">
    <property type="protein sequence ID" value="KAL1217051.1"/>
    <property type="molecule type" value="Genomic_DNA"/>
</dbReference>
<dbReference type="Proteomes" id="UP001558713">
    <property type="component" value="Unassembled WGS sequence"/>
</dbReference>
<gene>
    <name evidence="5" type="ORF">V5N11_021399</name>
</gene>
<evidence type="ECO:0000256" key="3">
    <source>
        <dbReference type="SAM" id="MobiDB-lite"/>
    </source>
</evidence>
<keyword evidence="2" id="KW-0863">Zinc-finger</keyword>
<feature type="region of interest" description="Disordered" evidence="3">
    <location>
        <begin position="448"/>
        <end position="468"/>
    </location>
</feature>
<comment type="caution">
    <text evidence="5">The sequence shown here is derived from an EMBL/GenBank/DDBJ whole genome shotgun (WGS) entry which is preliminary data.</text>
</comment>
<evidence type="ECO:0000256" key="2">
    <source>
        <dbReference type="PROSITE-ProRule" id="PRU00723"/>
    </source>
</evidence>
<accession>A0ABD1BJA0</accession>
<dbReference type="PANTHER" id="PTHR33400:SF12">
    <property type="entry name" value="ZINC FINGER CCCH DOMAIN-CONTAINING PROTEIN 45-RELATED"/>
    <property type="match status" value="1"/>
</dbReference>
<reference evidence="5 6" key="1">
    <citation type="submission" date="2024-04" db="EMBL/GenBank/DDBJ databases">
        <title>Genome assembly C_amara_ONT_v2.</title>
        <authorList>
            <person name="Yant L."/>
            <person name="Moore C."/>
            <person name="Slenker M."/>
        </authorList>
    </citation>
    <scope>NUCLEOTIDE SEQUENCE [LARGE SCALE GENOMIC DNA]</scope>
    <source>
        <tissue evidence="5">Leaf</tissue>
    </source>
</reference>
<organism evidence="5 6">
    <name type="scientific">Cardamine amara subsp. amara</name>
    <dbReference type="NCBI Taxonomy" id="228776"/>
    <lineage>
        <taxon>Eukaryota</taxon>
        <taxon>Viridiplantae</taxon>
        <taxon>Streptophyta</taxon>
        <taxon>Embryophyta</taxon>
        <taxon>Tracheophyta</taxon>
        <taxon>Spermatophyta</taxon>
        <taxon>Magnoliopsida</taxon>
        <taxon>eudicotyledons</taxon>
        <taxon>Gunneridae</taxon>
        <taxon>Pentapetalae</taxon>
        <taxon>rosids</taxon>
        <taxon>malvids</taxon>
        <taxon>Brassicales</taxon>
        <taxon>Brassicaceae</taxon>
        <taxon>Cardamineae</taxon>
        <taxon>Cardamine</taxon>
    </lineage>
</organism>
<dbReference type="AlphaFoldDB" id="A0ABD1BJA0"/>